<gene>
    <name evidence="2" type="ORF">C1I63_09875</name>
</gene>
<protein>
    <submittedName>
        <fullName evidence="2">Uncharacterized protein</fullName>
    </submittedName>
</protein>
<accession>A0A2T4UUB4</accession>
<sequence length="141" mass="14908">MENDDILRELSADRARLADRVRTPWWLAVGFGLVAALFVVRPAAGEDLPGGILPALALGAVLLWAYRRATGVALGHLGAMPWLLTGAALVLVLALYSVALGFASFDLHGWVALPTAVAFAVGVGATSAFTASARERMRRVR</sequence>
<dbReference type="Proteomes" id="UP000241085">
    <property type="component" value="Unassembled WGS sequence"/>
</dbReference>
<organism evidence="2 3">
    <name type="scientific">Rathayibacter caricis DSM 15933</name>
    <dbReference type="NCBI Taxonomy" id="1328867"/>
    <lineage>
        <taxon>Bacteria</taxon>
        <taxon>Bacillati</taxon>
        <taxon>Actinomycetota</taxon>
        <taxon>Actinomycetes</taxon>
        <taxon>Micrococcales</taxon>
        <taxon>Microbacteriaceae</taxon>
        <taxon>Rathayibacter</taxon>
    </lineage>
</organism>
<comment type="caution">
    <text evidence="2">The sequence shown here is derived from an EMBL/GenBank/DDBJ whole genome shotgun (WGS) entry which is preliminary data.</text>
</comment>
<dbReference type="AlphaFoldDB" id="A0A2T4UUB4"/>
<keyword evidence="1" id="KW-1133">Transmembrane helix</keyword>
<evidence type="ECO:0000313" key="2">
    <source>
        <dbReference type="EMBL" id="PTL73128.1"/>
    </source>
</evidence>
<name>A0A2T4UUB4_9MICO</name>
<evidence type="ECO:0000256" key="1">
    <source>
        <dbReference type="SAM" id="Phobius"/>
    </source>
</evidence>
<reference evidence="2 3" key="1">
    <citation type="submission" date="2018-03" db="EMBL/GenBank/DDBJ databases">
        <title>Bacteriophage NCPPB3778 and a type I-E CRISPR drive the evolution of the US Biological Select Agent, Rathayibacter toxicus.</title>
        <authorList>
            <person name="Davis E.W.II."/>
            <person name="Tabima J.F."/>
            <person name="Weisberg A.J."/>
            <person name="Dantas Lopes L."/>
            <person name="Wiseman M.S."/>
            <person name="Wiseman M.S."/>
            <person name="Pupko T."/>
            <person name="Belcher M.S."/>
            <person name="Sechler A.J."/>
            <person name="Tancos M.A."/>
            <person name="Schroeder B.K."/>
            <person name="Murray T.D."/>
            <person name="Luster D.G."/>
            <person name="Schneider W.L."/>
            <person name="Rogers E."/>
            <person name="Andreote F.D."/>
            <person name="Grunwald N.J."/>
            <person name="Putnam M.L."/>
            <person name="Chang J.H."/>
        </authorList>
    </citation>
    <scope>NUCLEOTIDE SEQUENCE [LARGE SCALE GENOMIC DNA]</scope>
    <source>
        <strain evidence="2 3">DSM 15933</strain>
    </source>
</reference>
<evidence type="ECO:0000313" key="3">
    <source>
        <dbReference type="Proteomes" id="UP000241085"/>
    </source>
</evidence>
<dbReference type="RefSeq" id="WP_107574659.1">
    <property type="nucleotide sequence ID" value="NZ_PZPL01000001.1"/>
</dbReference>
<keyword evidence="1" id="KW-0472">Membrane</keyword>
<feature type="transmembrane region" description="Helical" evidence="1">
    <location>
        <begin position="109"/>
        <end position="131"/>
    </location>
</feature>
<keyword evidence="1" id="KW-0812">Transmembrane</keyword>
<proteinExistence type="predicted"/>
<keyword evidence="3" id="KW-1185">Reference proteome</keyword>
<dbReference type="EMBL" id="PZPL01000001">
    <property type="protein sequence ID" value="PTL73128.1"/>
    <property type="molecule type" value="Genomic_DNA"/>
</dbReference>
<feature type="transmembrane region" description="Helical" evidence="1">
    <location>
        <begin position="24"/>
        <end position="44"/>
    </location>
</feature>
<feature type="transmembrane region" description="Helical" evidence="1">
    <location>
        <begin position="79"/>
        <end position="103"/>
    </location>
</feature>
<feature type="transmembrane region" description="Helical" evidence="1">
    <location>
        <begin position="50"/>
        <end position="67"/>
    </location>
</feature>